<sequence length="115" mass="12978">MPGEQDEPLTPHQAHQRRYRARLMRRGAPEAIAVDLALAAASVAYIDVLEARVSSPADRLTIKILLRGTLDLLVAAGYDRAEATNVLRRRVTRQGRRDLERIVEISRVRKRMPQG</sequence>
<evidence type="ECO:0000313" key="1">
    <source>
        <dbReference type="EMBL" id="MFD2054225.1"/>
    </source>
</evidence>
<dbReference type="RefSeq" id="WP_379019605.1">
    <property type="nucleotide sequence ID" value="NZ_JBHUGY010000021.1"/>
</dbReference>
<protein>
    <submittedName>
        <fullName evidence="1">Uncharacterized protein</fullName>
    </submittedName>
</protein>
<comment type="caution">
    <text evidence="1">The sequence shown here is derived from an EMBL/GenBank/DDBJ whole genome shotgun (WGS) entry which is preliminary data.</text>
</comment>
<dbReference type="Proteomes" id="UP001597349">
    <property type="component" value="Unassembled WGS sequence"/>
</dbReference>
<name>A0ABW4WEE6_9HYPH</name>
<reference evidence="2" key="1">
    <citation type="journal article" date="2019" name="Int. J. Syst. Evol. Microbiol.">
        <title>The Global Catalogue of Microorganisms (GCM) 10K type strain sequencing project: providing services to taxonomists for standard genome sequencing and annotation.</title>
        <authorList>
            <consortium name="The Broad Institute Genomics Platform"/>
            <consortium name="The Broad Institute Genome Sequencing Center for Infectious Disease"/>
            <person name="Wu L."/>
            <person name="Ma J."/>
        </authorList>
    </citation>
    <scope>NUCLEOTIDE SEQUENCE [LARGE SCALE GENOMIC DNA]</scope>
    <source>
        <strain evidence="2">CGMCC 1.16226</strain>
    </source>
</reference>
<evidence type="ECO:0000313" key="2">
    <source>
        <dbReference type="Proteomes" id="UP001597349"/>
    </source>
</evidence>
<gene>
    <name evidence="1" type="ORF">ACFSQT_14315</name>
</gene>
<proteinExistence type="predicted"/>
<dbReference type="EMBL" id="JBHUGY010000021">
    <property type="protein sequence ID" value="MFD2054225.1"/>
    <property type="molecule type" value="Genomic_DNA"/>
</dbReference>
<accession>A0ABW4WEE6</accession>
<keyword evidence="2" id="KW-1185">Reference proteome</keyword>
<organism evidence="1 2">
    <name type="scientific">Mesorhizobium calcicola</name>
    <dbReference type="NCBI Taxonomy" id="1300310"/>
    <lineage>
        <taxon>Bacteria</taxon>
        <taxon>Pseudomonadati</taxon>
        <taxon>Pseudomonadota</taxon>
        <taxon>Alphaproteobacteria</taxon>
        <taxon>Hyphomicrobiales</taxon>
        <taxon>Phyllobacteriaceae</taxon>
        <taxon>Mesorhizobium</taxon>
    </lineage>
</organism>